<feature type="transmembrane region" description="Helical" evidence="1">
    <location>
        <begin position="170"/>
        <end position="193"/>
    </location>
</feature>
<name>A0A2I6SB58_9RHOO</name>
<dbReference type="OrthoDB" id="27171at2"/>
<dbReference type="PANTHER" id="PTHR40115">
    <property type="entry name" value="INNER MEMBRANE PROTEIN WITH PEPSY TM HELIX"/>
    <property type="match status" value="1"/>
</dbReference>
<dbReference type="AlphaFoldDB" id="A0A2I6SB58"/>
<feature type="transmembrane region" description="Helical" evidence="1">
    <location>
        <begin position="30"/>
        <end position="52"/>
    </location>
</feature>
<proteinExistence type="predicted"/>
<accession>A0A2I6SB58</accession>
<organism evidence="2 3">
    <name type="scientific">Pseudazoarcus pumilus</name>
    <dbReference type="NCBI Taxonomy" id="2067960"/>
    <lineage>
        <taxon>Bacteria</taxon>
        <taxon>Pseudomonadati</taxon>
        <taxon>Pseudomonadota</taxon>
        <taxon>Betaproteobacteria</taxon>
        <taxon>Rhodocyclales</taxon>
        <taxon>Zoogloeaceae</taxon>
        <taxon>Pseudazoarcus</taxon>
    </lineage>
</organism>
<sequence length="220" mass="24038">MTETTAEGSAPAPARRQSARARWMKQLYRWHWISSALCLVGMLLFALTGITLNHAGSIVGKAETVRVTQALPDELAAALTREAASASDGQPLPRALRRTIGEALGRDIPATAAEWSVDEIYLPLPRPGGDAWLAIDLASATLEYERTDRGLVAWLNDLHKGRNTGIAWSWFIDLFSVACLVFSLTGLAILWLHARNRPMVWPVVAVGALLPALLILLFIH</sequence>
<dbReference type="Proteomes" id="UP000242205">
    <property type="component" value="Chromosome"/>
</dbReference>
<dbReference type="Pfam" id="PF16357">
    <property type="entry name" value="PepSY_TM_like_2"/>
    <property type="match status" value="1"/>
</dbReference>
<dbReference type="EMBL" id="CP025682">
    <property type="protein sequence ID" value="AUN96477.1"/>
    <property type="molecule type" value="Genomic_DNA"/>
</dbReference>
<dbReference type="PANTHER" id="PTHR40115:SF1">
    <property type="entry name" value="INNER MEMBRANE PROTEIN WITH PEPSY TM HELIX"/>
    <property type="match status" value="1"/>
</dbReference>
<reference evidence="2 3" key="1">
    <citation type="submission" date="2018-01" db="EMBL/GenBank/DDBJ databases">
        <authorList>
            <person name="Fu G.-Y."/>
        </authorList>
    </citation>
    <scope>NUCLEOTIDE SEQUENCE [LARGE SCALE GENOMIC DNA]</scope>
    <source>
        <strain evidence="2 3">SY39</strain>
    </source>
</reference>
<evidence type="ECO:0000313" key="3">
    <source>
        <dbReference type="Proteomes" id="UP000242205"/>
    </source>
</evidence>
<evidence type="ECO:0008006" key="4">
    <source>
        <dbReference type="Google" id="ProtNLM"/>
    </source>
</evidence>
<keyword evidence="1" id="KW-0812">Transmembrane</keyword>
<feature type="transmembrane region" description="Helical" evidence="1">
    <location>
        <begin position="199"/>
        <end position="219"/>
    </location>
</feature>
<keyword evidence="1" id="KW-1133">Transmembrane helix</keyword>
<dbReference type="KEGG" id="atw:C0099_13180"/>
<evidence type="ECO:0000313" key="2">
    <source>
        <dbReference type="EMBL" id="AUN96477.1"/>
    </source>
</evidence>
<gene>
    <name evidence="2" type="ORF">C0099_13180</name>
</gene>
<dbReference type="InterPro" id="IPR032307">
    <property type="entry name" value="PepSY_TM-like_2"/>
</dbReference>
<keyword evidence="1" id="KW-0472">Membrane</keyword>
<evidence type="ECO:0000256" key="1">
    <source>
        <dbReference type="SAM" id="Phobius"/>
    </source>
</evidence>
<keyword evidence="3" id="KW-1185">Reference proteome</keyword>
<protein>
    <recommendedName>
        <fullName evidence="4">Peptidase</fullName>
    </recommendedName>
</protein>